<organism evidence="2 3">
    <name type="scientific">Bacteroides koreensis</name>
    <dbReference type="NCBI Taxonomy" id="1912896"/>
    <lineage>
        <taxon>Bacteria</taxon>
        <taxon>Pseudomonadati</taxon>
        <taxon>Bacteroidota</taxon>
        <taxon>Bacteroidia</taxon>
        <taxon>Bacteroidales</taxon>
        <taxon>Bacteroidaceae</taxon>
        <taxon>Bacteroides</taxon>
    </lineage>
</organism>
<sequence>MQTIVRTTGTGTGPLYHQRGGIGHRHQPGRKAEEKKATPTARKRNDFLTGRFLPVASDYYTECPEKGTDTNVTTREAFDYLYRSAANYAALLGVGLPFPKRRRSPHPRQDIVRLYEVMDNLLSECVNLELVQGRLTFCLYRFHKWPDYELLWLPLEFTGRLSTPVRRVVLEFIRRFARHHRMGDLTDTYYYEMAESYMESCLDDPDEYTPADRLRITRLMTSYRKGNISRLFKRMRGRAFCTGLERKLETCRPESERERQLLELVREGMALMGKEVPCIMDYQYDWLSEREPDFMPALLESQIALAYSMDDEITQDMMGTFSTDMQEAYNLTPVSIMLLTPETDHIFSMDDFPERFAGWFNRFVFHVTNEI</sequence>
<keyword evidence="3" id="KW-1185">Reference proteome</keyword>
<proteinExistence type="predicted"/>
<protein>
    <recommendedName>
        <fullName evidence="4">Peptidase</fullName>
    </recommendedName>
</protein>
<dbReference type="Proteomes" id="UP001269297">
    <property type="component" value="Unassembled WGS sequence"/>
</dbReference>
<feature type="region of interest" description="Disordered" evidence="1">
    <location>
        <begin position="1"/>
        <end position="41"/>
    </location>
</feature>
<dbReference type="RefSeq" id="WP_138274456.1">
    <property type="nucleotide sequence ID" value="NZ_JAVSNG010000001.1"/>
</dbReference>
<reference evidence="3" key="1">
    <citation type="submission" date="2023-07" db="EMBL/GenBank/DDBJ databases">
        <title>Reintroducing virulent viruses to syntetic microbiomes.</title>
        <authorList>
            <person name="Wilde J."/>
            <person name="Boyes R."/>
            <person name="Robinson A.V."/>
            <person name="Daisley B.A."/>
            <person name="Allen-Vercoe E."/>
        </authorList>
    </citation>
    <scope>NUCLEOTIDE SEQUENCE [LARGE SCALE GENOMIC DNA]</scope>
    <source>
        <strain evidence="3">225S_1D6FAA</strain>
    </source>
</reference>
<evidence type="ECO:0000313" key="3">
    <source>
        <dbReference type="Proteomes" id="UP001269297"/>
    </source>
</evidence>
<evidence type="ECO:0000256" key="1">
    <source>
        <dbReference type="SAM" id="MobiDB-lite"/>
    </source>
</evidence>
<evidence type="ECO:0000313" key="2">
    <source>
        <dbReference type="EMBL" id="MDT4403242.1"/>
    </source>
</evidence>
<accession>A0ABU3ILW7</accession>
<comment type="caution">
    <text evidence="2">The sequence shown here is derived from an EMBL/GenBank/DDBJ whole genome shotgun (WGS) entry which is preliminary data.</text>
</comment>
<dbReference type="EMBL" id="JAVSNG010000001">
    <property type="protein sequence ID" value="MDT4403242.1"/>
    <property type="molecule type" value="Genomic_DNA"/>
</dbReference>
<gene>
    <name evidence="2" type="ORF">RO706_03295</name>
</gene>
<name>A0ABU3ILW7_9BACE</name>
<evidence type="ECO:0008006" key="4">
    <source>
        <dbReference type="Google" id="ProtNLM"/>
    </source>
</evidence>